<organism evidence="2 3">
    <name type="scientific">Aspergillus pseudoustus</name>
    <dbReference type="NCBI Taxonomy" id="1810923"/>
    <lineage>
        <taxon>Eukaryota</taxon>
        <taxon>Fungi</taxon>
        <taxon>Dikarya</taxon>
        <taxon>Ascomycota</taxon>
        <taxon>Pezizomycotina</taxon>
        <taxon>Eurotiomycetes</taxon>
        <taxon>Eurotiomycetidae</taxon>
        <taxon>Eurotiales</taxon>
        <taxon>Aspergillaceae</taxon>
        <taxon>Aspergillus</taxon>
        <taxon>Aspergillus subgen. Nidulantes</taxon>
    </lineage>
</organism>
<keyword evidence="1" id="KW-0812">Transmembrane</keyword>
<name>A0ABR4KFG7_9EURO</name>
<sequence length="267" mass="30246">MSTSTGTSKALRIIAWPFVAILNITILIVISPIAFLSGIVYCCLHPSANRGMPRKLMPPVQTYLDHFQRLHPDLMSRIRRHATQDREGWIQRELELWPHTGKVGFMSSPANCESCPSAILFSGLEHAGWSRKVIWGLLRDQVEKGGLVADTEKASFAEVMSSMCDHQLSEKVAAMNQWCMLHGLLNKERTVTLPEVDIENGEHTIEASTDSLNWILEVGKAVRPPRVIKGRKSILVLMLNLQEEFSTTVHFSDLFDMRFNHMNQWLV</sequence>
<evidence type="ECO:0000313" key="2">
    <source>
        <dbReference type="EMBL" id="KAL2851025.1"/>
    </source>
</evidence>
<evidence type="ECO:0008006" key="4">
    <source>
        <dbReference type="Google" id="ProtNLM"/>
    </source>
</evidence>
<proteinExistence type="predicted"/>
<comment type="caution">
    <text evidence="2">The sequence shown here is derived from an EMBL/GenBank/DDBJ whole genome shotgun (WGS) entry which is preliminary data.</text>
</comment>
<protein>
    <recommendedName>
        <fullName evidence="4">Cytochrome P450</fullName>
    </recommendedName>
</protein>
<dbReference type="EMBL" id="JBFXLU010000033">
    <property type="protein sequence ID" value="KAL2851025.1"/>
    <property type="molecule type" value="Genomic_DNA"/>
</dbReference>
<accession>A0ABR4KFG7</accession>
<evidence type="ECO:0000256" key="1">
    <source>
        <dbReference type="SAM" id="Phobius"/>
    </source>
</evidence>
<feature type="transmembrane region" description="Helical" evidence="1">
    <location>
        <begin position="20"/>
        <end position="44"/>
    </location>
</feature>
<dbReference type="Proteomes" id="UP001610446">
    <property type="component" value="Unassembled WGS sequence"/>
</dbReference>
<keyword evidence="3" id="KW-1185">Reference proteome</keyword>
<keyword evidence="1" id="KW-1133">Transmembrane helix</keyword>
<gene>
    <name evidence="2" type="ORF">BJY01DRAFT_245234</name>
</gene>
<keyword evidence="1" id="KW-0472">Membrane</keyword>
<reference evidence="2 3" key="1">
    <citation type="submission" date="2024-07" db="EMBL/GenBank/DDBJ databases">
        <title>Section-level genome sequencing and comparative genomics of Aspergillus sections Usti and Cavernicolus.</title>
        <authorList>
            <consortium name="Lawrence Berkeley National Laboratory"/>
            <person name="Nybo J.L."/>
            <person name="Vesth T.C."/>
            <person name="Theobald S."/>
            <person name="Frisvad J.C."/>
            <person name="Larsen T.O."/>
            <person name="Kjaerboelling I."/>
            <person name="Rothschild-Mancinelli K."/>
            <person name="Lyhne E.K."/>
            <person name="Kogle M.E."/>
            <person name="Barry K."/>
            <person name="Clum A."/>
            <person name="Na H."/>
            <person name="Ledsgaard L."/>
            <person name="Lin J."/>
            <person name="Lipzen A."/>
            <person name="Kuo A."/>
            <person name="Riley R."/>
            <person name="Mondo S."/>
            <person name="Labutti K."/>
            <person name="Haridas S."/>
            <person name="Pangalinan J."/>
            <person name="Salamov A.A."/>
            <person name="Simmons B.A."/>
            <person name="Magnuson J.K."/>
            <person name="Chen J."/>
            <person name="Drula E."/>
            <person name="Henrissat B."/>
            <person name="Wiebenga A."/>
            <person name="Lubbers R.J."/>
            <person name="Gomes A.C."/>
            <person name="Makela M.R."/>
            <person name="Stajich J."/>
            <person name="Grigoriev I.V."/>
            <person name="Mortensen U.H."/>
            <person name="De Vries R.P."/>
            <person name="Baker S.E."/>
            <person name="Andersen M.R."/>
        </authorList>
    </citation>
    <scope>NUCLEOTIDE SEQUENCE [LARGE SCALE GENOMIC DNA]</scope>
    <source>
        <strain evidence="2 3">CBS 123904</strain>
    </source>
</reference>
<evidence type="ECO:0000313" key="3">
    <source>
        <dbReference type="Proteomes" id="UP001610446"/>
    </source>
</evidence>